<evidence type="ECO:0000313" key="1">
    <source>
        <dbReference type="EMBL" id="TGY75941.1"/>
    </source>
</evidence>
<organism evidence="1 2">
    <name type="scientific">Lepagella muris</name>
    <dbReference type="NCBI Taxonomy" id="3032870"/>
    <lineage>
        <taxon>Bacteria</taxon>
        <taxon>Pseudomonadati</taxon>
        <taxon>Bacteroidota</taxon>
        <taxon>Bacteroidia</taxon>
        <taxon>Bacteroidales</taxon>
        <taxon>Muribaculaceae</taxon>
        <taxon>Lepagella</taxon>
    </lineage>
</organism>
<accession>A0AC61RB46</accession>
<evidence type="ECO:0000313" key="2">
    <source>
        <dbReference type="Proteomes" id="UP000306319"/>
    </source>
</evidence>
<dbReference type="EMBL" id="SRYB01000048">
    <property type="protein sequence ID" value="TGY75941.1"/>
    <property type="molecule type" value="Genomic_DNA"/>
</dbReference>
<dbReference type="Proteomes" id="UP000306319">
    <property type="component" value="Unassembled WGS sequence"/>
</dbReference>
<gene>
    <name evidence="1" type="ORF">E5331_19190</name>
</gene>
<comment type="caution">
    <text evidence="1">The sequence shown here is derived from an EMBL/GenBank/DDBJ whole genome shotgun (WGS) entry which is preliminary data.</text>
</comment>
<name>A0AC61RB46_9BACT</name>
<sequence>MNISSYYSAKPRIAVALMAVAVLLLSLSACKGRRATDMTPSEDTVEVVINEPVETDSIVATDSLSEAGNPNI</sequence>
<protein>
    <submittedName>
        <fullName evidence="1">Uncharacterized protein</fullName>
    </submittedName>
</protein>
<reference evidence="1" key="1">
    <citation type="submission" date="2019-04" db="EMBL/GenBank/DDBJ databases">
        <title>Microbes associate with the intestines of laboratory mice.</title>
        <authorList>
            <person name="Navarre W."/>
            <person name="Wong E."/>
            <person name="Huang K."/>
            <person name="Tropini C."/>
            <person name="Ng K."/>
            <person name="Yu B."/>
        </authorList>
    </citation>
    <scope>NUCLEOTIDE SEQUENCE</scope>
    <source>
        <strain evidence="1">NM04_E33</strain>
    </source>
</reference>
<keyword evidence="2" id="KW-1185">Reference proteome</keyword>
<proteinExistence type="predicted"/>